<feature type="transmembrane region" description="Helical" evidence="1">
    <location>
        <begin position="63"/>
        <end position="81"/>
    </location>
</feature>
<keyword evidence="4" id="KW-1185">Reference proteome</keyword>
<reference evidence="3 4" key="1">
    <citation type="journal article" date="2009" name="Stand. Genomic Sci.">
        <title>Complete genome sequence of Stackebrandtia nassauensis type strain (LLR-40K-21).</title>
        <authorList>
            <person name="Munk C."/>
            <person name="Lapidus A."/>
            <person name="Copeland A."/>
            <person name="Jando M."/>
            <person name="Mayilraj S."/>
            <person name="Glavina Del Rio T."/>
            <person name="Nolan M."/>
            <person name="Chen F."/>
            <person name="Lucas S."/>
            <person name="Tice H."/>
            <person name="Cheng J.F."/>
            <person name="Han C."/>
            <person name="Detter J.C."/>
            <person name="Bruce D."/>
            <person name="Goodwin L."/>
            <person name="Chain P."/>
            <person name="Pitluck S."/>
            <person name="Goker M."/>
            <person name="Ovchinikova G."/>
            <person name="Pati A."/>
            <person name="Ivanova N."/>
            <person name="Mavromatis K."/>
            <person name="Chen A."/>
            <person name="Palaniappan K."/>
            <person name="Land M."/>
            <person name="Hauser L."/>
            <person name="Chang Y.J."/>
            <person name="Jeffries C.D."/>
            <person name="Bristow J."/>
            <person name="Eisen J.A."/>
            <person name="Markowitz V."/>
            <person name="Hugenholtz P."/>
            <person name="Kyrpides N.C."/>
            <person name="Klenk H.P."/>
        </authorList>
    </citation>
    <scope>NUCLEOTIDE SEQUENCE [LARGE SCALE GENOMIC DNA]</scope>
    <source>
        <strain evidence="4">DSM 44728 / CIP 108903 / NRRL B-16338 / NBRC 102104 / LLR-40K-21</strain>
    </source>
</reference>
<keyword evidence="3" id="KW-0269">Exonuclease</keyword>
<name>D3Q2A8_STANL</name>
<dbReference type="KEGG" id="sna:Snas_4191"/>
<proteinExistence type="predicted"/>
<sequence>MWRRGLVPASLSLILGVVLAFHRLIPNVVGNLGSLVETFLPWFGWAILPLALWAGLRKAPTAGIVLLIPTLVWALMYAELLPDKSDGEGNLRVVTHNVGVSNPDPKDTVATLVGSGADVVALQEVSEEAQGQYEKAMSATYPHNMQQGTVSLWSKHPITDSGPVDIGIGWTRAIWAKIDTGKTQVAFYVAHLASVRVSSNGFASSQRDDTAEALGSAIAQEELDAVVLLGDLNGTMQDRSLAPLAAQLDSTQAAAGEGFGFTWPAEFPMARIDQILTRGVTPVSSWTLRATGSDHLPAAADLRV</sequence>
<evidence type="ECO:0000256" key="1">
    <source>
        <dbReference type="SAM" id="Phobius"/>
    </source>
</evidence>
<dbReference type="Gene3D" id="3.60.10.10">
    <property type="entry name" value="Endonuclease/exonuclease/phosphatase"/>
    <property type="match status" value="1"/>
</dbReference>
<dbReference type="EMBL" id="CP001778">
    <property type="protein sequence ID" value="ADD43841.1"/>
    <property type="molecule type" value="Genomic_DNA"/>
</dbReference>
<dbReference type="GO" id="GO:0004519">
    <property type="term" value="F:endonuclease activity"/>
    <property type="evidence" value="ECO:0007669"/>
    <property type="project" value="UniProtKB-KW"/>
</dbReference>
<gene>
    <name evidence="3" type="ordered locus">Snas_4191</name>
</gene>
<dbReference type="InterPro" id="IPR005135">
    <property type="entry name" value="Endo/exonuclease/phosphatase"/>
</dbReference>
<dbReference type="eggNOG" id="COG3021">
    <property type="taxonomic scope" value="Bacteria"/>
</dbReference>
<keyword evidence="3" id="KW-0255">Endonuclease</keyword>
<feature type="transmembrane region" description="Helical" evidence="1">
    <location>
        <begin position="39"/>
        <end position="56"/>
    </location>
</feature>
<dbReference type="OrthoDB" id="4316587at2"/>
<evidence type="ECO:0000259" key="2">
    <source>
        <dbReference type="Pfam" id="PF03372"/>
    </source>
</evidence>
<feature type="domain" description="Endonuclease/exonuclease/phosphatase" evidence="2">
    <location>
        <begin position="94"/>
        <end position="295"/>
    </location>
</feature>
<evidence type="ECO:0000313" key="4">
    <source>
        <dbReference type="Proteomes" id="UP000000844"/>
    </source>
</evidence>
<dbReference type="STRING" id="446470.Snas_4191"/>
<accession>D3Q2A8</accession>
<dbReference type="SUPFAM" id="SSF56219">
    <property type="entry name" value="DNase I-like"/>
    <property type="match status" value="1"/>
</dbReference>
<dbReference type="AlphaFoldDB" id="D3Q2A8"/>
<dbReference type="InterPro" id="IPR036691">
    <property type="entry name" value="Endo/exonu/phosph_ase_sf"/>
</dbReference>
<keyword evidence="1" id="KW-1133">Transmembrane helix</keyword>
<keyword evidence="1" id="KW-0472">Membrane</keyword>
<keyword evidence="3" id="KW-0540">Nuclease</keyword>
<dbReference type="HOGENOM" id="CLU_058628_0_0_11"/>
<dbReference type="Pfam" id="PF03372">
    <property type="entry name" value="Exo_endo_phos"/>
    <property type="match status" value="1"/>
</dbReference>
<keyword evidence="3" id="KW-0378">Hydrolase</keyword>
<protein>
    <submittedName>
        <fullName evidence="3">Endonuclease/exonuclease/phosphatase</fullName>
    </submittedName>
</protein>
<evidence type="ECO:0000313" key="3">
    <source>
        <dbReference type="EMBL" id="ADD43841.1"/>
    </source>
</evidence>
<dbReference type="GO" id="GO:0004527">
    <property type="term" value="F:exonuclease activity"/>
    <property type="evidence" value="ECO:0007669"/>
    <property type="project" value="UniProtKB-KW"/>
</dbReference>
<dbReference type="Proteomes" id="UP000000844">
    <property type="component" value="Chromosome"/>
</dbReference>
<dbReference type="RefSeq" id="WP_013019412.1">
    <property type="nucleotide sequence ID" value="NC_013947.1"/>
</dbReference>
<keyword evidence="1" id="KW-0812">Transmembrane</keyword>
<organism evidence="3 4">
    <name type="scientific">Stackebrandtia nassauensis (strain DSM 44728 / CIP 108903 / NRRL B-16338 / NBRC 102104 / LLR-40K-21)</name>
    <dbReference type="NCBI Taxonomy" id="446470"/>
    <lineage>
        <taxon>Bacteria</taxon>
        <taxon>Bacillati</taxon>
        <taxon>Actinomycetota</taxon>
        <taxon>Actinomycetes</taxon>
        <taxon>Glycomycetales</taxon>
        <taxon>Glycomycetaceae</taxon>
        <taxon>Stackebrandtia</taxon>
    </lineage>
</organism>